<sequence length="838" mass="95478">MKSKKQVRNTRLKGLQSPNVGISIILFLIFLFGLSSIIYTDSYKRTLEEQRKLTYGSWHIAVYDTDEEVYRSLKNHATVKSAGYMKLCGYVLNQTPDGETNILGAAGYAEDSLIETGNIKLLDGRFPSAENEIAIEASALNRMGYSYELGQQIAITISHEDDNGENISRTHIFKLCGVVKNYSSFWKSDGHWLASFFVYPKFFDEWQNTELYTFSEIEPEFAADVDSLSTLCLNQGYFTKNEFTYLQYSEQNEPALNSMLQQTVIMLSGLLFVLILMNSDIRQRYNSFIMMRILGATKPQIIQTFFREKAKVVFVSSGLGILSGLVLPYPVFLLISHVFTGPVACYFDALHILRMIMILYGGLAISLVLGLIALFRIPLRGAPGQQAVFKKPRKHRKKLRINNLFSVFNTADLRQRLFSISLTFIAAVFIYILSYQTWDSYSIYSQYQSNYPEDYSFGILASNNPPMATMSEESLEQVKLAYGVKEVQTVSVSDYYGLSFTSAYDTQYAEVVHEYLLEDVKELPDTPVSGSFIGVSDNLLPIYVNEIDSGFLDEGLAENEIILYIPNYYKQKDGSLLVQEDSKIAMPGTKLIFEDQIAVGDFVRVNVNGDMKDLKIAGIIRSFDKKTPFSYNPMRPYSLICSLDAYRQMLGSCNYAYVLVYNDTTTIPYQTDVELSKIQTGLYFNNNREVRSEQSQNLLLQLILSLVLSTSVLLVTTIIRFGIYSLHEKQKAERYQLLHKLGLSKLTMLKNMVQNAFFNSLIGCGIAAFVLFASLFVQEGRELLTYADYIKPDTSRFLLDIFVRYIHLMEWQFIVILFAGMLFLNFLILFIPDCRHIT</sequence>
<dbReference type="PANTHER" id="PTHR30572">
    <property type="entry name" value="MEMBRANE COMPONENT OF TRANSPORTER-RELATED"/>
    <property type="match status" value="1"/>
</dbReference>
<keyword evidence="2" id="KW-1003">Cell membrane</keyword>
<dbReference type="Pfam" id="PF02687">
    <property type="entry name" value="FtsX"/>
    <property type="match status" value="1"/>
</dbReference>
<evidence type="ECO:0000256" key="7">
    <source>
        <dbReference type="SAM" id="Phobius"/>
    </source>
</evidence>
<evidence type="ECO:0000256" key="1">
    <source>
        <dbReference type="ARBA" id="ARBA00004651"/>
    </source>
</evidence>
<evidence type="ECO:0000313" key="9">
    <source>
        <dbReference type="EMBL" id="SHJ61030.1"/>
    </source>
</evidence>
<evidence type="ECO:0000256" key="3">
    <source>
        <dbReference type="ARBA" id="ARBA00022692"/>
    </source>
</evidence>
<dbReference type="GO" id="GO:0005886">
    <property type="term" value="C:plasma membrane"/>
    <property type="evidence" value="ECO:0007669"/>
    <property type="project" value="UniProtKB-SubCell"/>
</dbReference>
<dbReference type="AlphaFoldDB" id="A0A1M6KQ14"/>
<feature type="transmembrane region" description="Helical" evidence="7">
    <location>
        <begin position="417"/>
        <end position="438"/>
    </location>
</feature>
<feature type="transmembrane region" description="Helical" evidence="7">
    <location>
        <begin position="259"/>
        <end position="277"/>
    </location>
</feature>
<protein>
    <submittedName>
        <fullName evidence="9">FtsX-like permease family protein</fullName>
    </submittedName>
</protein>
<keyword evidence="10" id="KW-1185">Reference proteome</keyword>
<feature type="transmembrane region" description="Helical" evidence="7">
    <location>
        <begin position="698"/>
        <end position="723"/>
    </location>
</feature>
<organism evidence="9 10">
    <name type="scientific">Parasporobacterium paucivorans DSM 15970</name>
    <dbReference type="NCBI Taxonomy" id="1122934"/>
    <lineage>
        <taxon>Bacteria</taxon>
        <taxon>Bacillati</taxon>
        <taxon>Bacillota</taxon>
        <taxon>Clostridia</taxon>
        <taxon>Lachnospirales</taxon>
        <taxon>Lachnospiraceae</taxon>
        <taxon>Parasporobacterium</taxon>
    </lineage>
</organism>
<feature type="domain" description="ABC3 transporter permease C-terminal" evidence="8">
    <location>
        <begin position="264"/>
        <end position="377"/>
    </location>
</feature>
<evidence type="ECO:0000259" key="8">
    <source>
        <dbReference type="Pfam" id="PF02687"/>
    </source>
</evidence>
<keyword evidence="3 7" id="KW-0812">Transmembrane</keyword>
<comment type="subcellular location">
    <subcellularLocation>
        <location evidence="1">Cell membrane</location>
        <topology evidence="1">Multi-pass membrane protein</topology>
    </subcellularLocation>
</comment>
<evidence type="ECO:0000256" key="2">
    <source>
        <dbReference type="ARBA" id="ARBA00022475"/>
    </source>
</evidence>
<feature type="transmembrane region" description="Helical" evidence="7">
    <location>
        <begin position="312"/>
        <end position="332"/>
    </location>
</feature>
<evidence type="ECO:0000256" key="6">
    <source>
        <dbReference type="ARBA" id="ARBA00038076"/>
    </source>
</evidence>
<evidence type="ECO:0000256" key="5">
    <source>
        <dbReference type="ARBA" id="ARBA00023136"/>
    </source>
</evidence>
<dbReference type="InterPro" id="IPR003838">
    <property type="entry name" value="ABC3_permease_C"/>
</dbReference>
<keyword evidence="5 7" id="KW-0472">Membrane</keyword>
<dbReference type="STRING" id="1122934.SAMN02745691_02246"/>
<proteinExistence type="inferred from homology"/>
<dbReference type="RefSeq" id="WP_073994496.1">
    <property type="nucleotide sequence ID" value="NZ_FQYT01000028.1"/>
</dbReference>
<reference evidence="9 10" key="1">
    <citation type="submission" date="2016-11" db="EMBL/GenBank/DDBJ databases">
        <authorList>
            <person name="Jaros S."/>
            <person name="Januszkiewicz K."/>
            <person name="Wedrychowicz H."/>
        </authorList>
    </citation>
    <scope>NUCLEOTIDE SEQUENCE [LARGE SCALE GENOMIC DNA]</scope>
    <source>
        <strain evidence="9 10">DSM 15970</strain>
    </source>
</reference>
<feature type="transmembrane region" description="Helical" evidence="7">
    <location>
        <begin position="352"/>
        <end position="375"/>
    </location>
</feature>
<dbReference type="InterPro" id="IPR050250">
    <property type="entry name" value="Macrolide_Exporter_MacB"/>
</dbReference>
<dbReference type="GO" id="GO:0022857">
    <property type="term" value="F:transmembrane transporter activity"/>
    <property type="evidence" value="ECO:0007669"/>
    <property type="project" value="TreeGrafter"/>
</dbReference>
<dbReference type="Proteomes" id="UP000184342">
    <property type="component" value="Unassembled WGS sequence"/>
</dbReference>
<evidence type="ECO:0000256" key="4">
    <source>
        <dbReference type="ARBA" id="ARBA00022989"/>
    </source>
</evidence>
<feature type="transmembrane region" description="Helical" evidence="7">
    <location>
        <begin position="811"/>
        <end position="831"/>
    </location>
</feature>
<feature type="transmembrane region" description="Helical" evidence="7">
    <location>
        <begin position="20"/>
        <end position="39"/>
    </location>
</feature>
<name>A0A1M6KQ14_9FIRM</name>
<accession>A0A1M6KQ14</accession>
<gene>
    <name evidence="9" type="ORF">SAMN02745691_02246</name>
</gene>
<feature type="transmembrane region" description="Helical" evidence="7">
    <location>
        <begin position="756"/>
        <end position="777"/>
    </location>
</feature>
<comment type="similarity">
    <text evidence="6">Belongs to the ABC-4 integral membrane protein family.</text>
</comment>
<keyword evidence="4 7" id="KW-1133">Transmembrane helix</keyword>
<dbReference type="EMBL" id="FQYT01000028">
    <property type="protein sequence ID" value="SHJ61030.1"/>
    <property type="molecule type" value="Genomic_DNA"/>
</dbReference>
<dbReference type="PANTHER" id="PTHR30572:SF4">
    <property type="entry name" value="ABC TRANSPORTER PERMEASE YTRF"/>
    <property type="match status" value="1"/>
</dbReference>
<evidence type="ECO:0000313" key="10">
    <source>
        <dbReference type="Proteomes" id="UP000184342"/>
    </source>
</evidence>